<dbReference type="Pfam" id="PF01636">
    <property type="entry name" value="APH"/>
    <property type="match status" value="1"/>
</dbReference>
<dbReference type="RefSeq" id="WP_149754657.1">
    <property type="nucleotide sequence ID" value="NZ_FOMS01000002.1"/>
</dbReference>
<evidence type="ECO:0000313" key="3">
    <source>
        <dbReference type="Proteomes" id="UP000325289"/>
    </source>
</evidence>
<dbReference type="Gene3D" id="3.90.1200.10">
    <property type="match status" value="1"/>
</dbReference>
<name>A0A1I1UJK6_9RHOB</name>
<protein>
    <recommendedName>
        <fullName evidence="1">Aminoglycoside phosphotransferase domain-containing protein</fullName>
    </recommendedName>
</protein>
<dbReference type="Gene3D" id="3.30.200.20">
    <property type="entry name" value="Phosphorylase Kinase, domain 1"/>
    <property type="match status" value="1"/>
</dbReference>
<evidence type="ECO:0000313" key="2">
    <source>
        <dbReference type="EMBL" id="SFD68140.1"/>
    </source>
</evidence>
<evidence type="ECO:0000259" key="1">
    <source>
        <dbReference type="Pfam" id="PF01636"/>
    </source>
</evidence>
<keyword evidence="3" id="KW-1185">Reference proteome</keyword>
<dbReference type="InterPro" id="IPR011009">
    <property type="entry name" value="Kinase-like_dom_sf"/>
</dbReference>
<accession>A0A1I1UJK6</accession>
<dbReference type="AlphaFoldDB" id="A0A1I1UJK6"/>
<dbReference type="InterPro" id="IPR002575">
    <property type="entry name" value="Aminoglycoside_PTrfase"/>
</dbReference>
<proteinExistence type="predicted"/>
<gene>
    <name evidence="2" type="ORF">SAMN04515678_102260</name>
</gene>
<dbReference type="EMBL" id="FOMS01000002">
    <property type="protein sequence ID" value="SFD68140.1"/>
    <property type="molecule type" value="Genomic_DNA"/>
</dbReference>
<dbReference type="SUPFAM" id="SSF56112">
    <property type="entry name" value="Protein kinase-like (PK-like)"/>
    <property type="match status" value="1"/>
</dbReference>
<feature type="domain" description="Aminoglycoside phosphotransferase" evidence="1">
    <location>
        <begin position="17"/>
        <end position="245"/>
    </location>
</feature>
<dbReference type="OrthoDB" id="9809275at2"/>
<sequence length="325" mass="34617">MSAFLDAAGWGGAAEAPLAGDASTRRYTRLLRDGKTAILMEDADGDVSLFARIAEYLRAQGLSAPGTFAMDAPHGLLLIEDLGDALFARICAEDPAAERDLYIAATDVLIALHAAPPAEGLTPAGPHYWAGLTDLAFDWYAAQADPAPAPSLKGETEAAFATLLSDLAPETEVTVLRDYHAENLLWLPERDGVARAGLLDFQDALLGHRAYDLVSLLEDARRDVTPATAEACIAHYLSATGQDAARFRAAYAALGAQRNLRLLGVFARLAAVRGRTHYVDLIPRVWRNLMGDLAHPALAPVAPLVTALPAPAPDLLQRLKSCPTP</sequence>
<organism evidence="2 3">
    <name type="scientific">Roseivivax sediminis</name>
    <dbReference type="NCBI Taxonomy" id="936889"/>
    <lineage>
        <taxon>Bacteria</taxon>
        <taxon>Pseudomonadati</taxon>
        <taxon>Pseudomonadota</taxon>
        <taxon>Alphaproteobacteria</taxon>
        <taxon>Rhodobacterales</taxon>
        <taxon>Roseobacteraceae</taxon>
        <taxon>Roseivivax</taxon>
    </lineage>
</organism>
<dbReference type="Proteomes" id="UP000325289">
    <property type="component" value="Unassembled WGS sequence"/>
</dbReference>
<reference evidence="2 3" key="1">
    <citation type="submission" date="2016-10" db="EMBL/GenBank/DDBJ databases">
        <authorList>
            <person name="Varghese N."/>
            <person name="Submissions S."/>
        </authorList>
    </citation>
    <scope>NUCLEOTIDE SEQUENCE [LARGE SCALE GENOMIC DNA]</scope>
    <source>
        <strain evidence="3">YIM D21,KCTC 23444,ACCC 10710</strain>
    </source>
</reference>